<dbReference type="InterPro" id="IPR019887">
    <property type="entry name" value="Tscrpt_reg_AsnC/Lrp_C"/>
</dbReference>
<name>A0A2N3L0Y5_9PROT</name>
<dbReference type="InterPro" id="IPR036390">
    <property type="entry name" value="WH_DNA-bd_sf"/>
</dbReference>
<gene>
    <name evidence="5" type="ORF">COO92_20550</name>
</gene>
<evidence type="ECO:0000256" key="3">
    <source>
        <dbReference type="ARBA" id="ARBA00023163"/>
    </source>
</evidence>
<dbReference type="SMART" id="SM00344">
    <property type="entry name" value="HTH_ASNC"/>
    <property type="match status" value="1"/>
</dbReference>
<dbReference type="InterPro" id="IPR036388">
    <property type="entry name" value="WH-like_DNA-bd_sf"/>
</dbReference>
<protein>
    <submittedName>
        <fullName evidence="5">Transcriptional regulator</fullName>
    </submittedName>
</protein>
<dbReference type="Pfam" id="PF01037">
    <property type="entry name" value="AsnC_trans_reg"/>
    <property type="match status" value="1"/>
</dbReference>
<dbReference type="PANTHER" id="PTHR30154:SF53">
    <property type="entry name" value="HTH-TYPE TRANSCRIPTIONAL REGULATOR LRPC"/>
    <property type="match status" value="1"/>
</dbReference>
<evidence type="ECO:0000313" key="6">
    <source>
        <dbReference type="Proteomes" id="UP000233332"/>
    </source>
</evidence>
<proteinExistence type="predicted"/>
<sequence length="153" mass="16908">MDAIDRKLIDILQEDASLSYSVLGTRVGLSVSAVNDRVRKLRDQGIIKSYQIAVDPHAIGRALTAMVWLRTDPAKGNKKLVKSLIKADEVLECHHMTGRFDFLLKLRLRDTAHLESFITDTIKELGGILEVLPEIALSTAKETAFVPAQAGQD</sequence>
<dbReference type="Proteomes" id="UP000233332">
    <property type="component" value="Unassembled WGS sequence"/>
</dbReference>
<dbReference type="InterPro" id="IPR000485">
    <property type="entry name" value="AsnC-type_HTH_dom"/>
</dbReference>
<dbReference type="InterPro" id="IPR019888">
    <property type="entry name" value="Tscrpt_reg_AsnC-like"/>
</dbReference>
<evidence type="ECO:0000313" key="5">
    <source>
        <dbReference type="EMBL" id="PKR56475.1"/>
    </source>
</evidence>
<dbReference type="GO" id="GO:0005829">
    <property type="term" value="C:cytosol"/>
    <property type="evidence" value="ECO:0007669"/>
    <property type="project" value="TreeGrafter"/>
</dbReference>
<dbReference type="GO" id="GO:0043200">
    <property type="term" value="P:response to amino acid"/>
    <property type="evidence" value="ECO:0007669"/>
    <property type="project" value="TreeGrafter"/>
</dbReference>
<keyword evidence="6" id="KW-1185">Reference proteome</keyword>
<dbReference type="SUPFAM" id="SSF54909">
    <property type="entry name" value="Dimeric alpha+beta barrel"/>
    <property type="match status" value="1"/>
</dbReference>
<comment type="caution">
    <text evidence="5">The sequence shown here is derived from an EMBL/GenBank/DDBJ whole genome shotgun (WGS) entry which is preliminary data.</text>
</comment>
<evidence type="ECO:0000256" key="1">
    <source>
        <dbReference type="ARBA" id="ARBA00023015"/>
    </source>
</evidence>
<dbReference type="RefSeq" id="WP_101304820.1">
    <property type="nucleotide sequence ID" value="NZ_NXGX01000012.1"/>
</dbReference>
<dbReference type="GO" id="GO:0043565">
    <property type="term" value="F:sequence-specific DNA binding"/>
    <property type="evidence" value="ECO:0007669"/>
    <property type="project" value="InterPro"/>
</dbReference>
<reference evidence="5 6" key="1">
    <citation type="submission" date="2017-09" db="EMBL/GenBank/DDBJ databases">
        <title>Biodiversity and function of Thalassospira species in the particle-attached aromatic-hydrocarbon-degrading consortia from the surface seawater of the China South Sea.</title>
        <authorList>
            <person name="Dong C."/>
            <person name="Lai Q."/>
            <person name="Shao Z."/>
        </authorList>
    </citation>
    <scope>NUCLEOTIDE SEQUENCE [LARGE SCALE GENOMIC DNA]</scope>
    <source>
        <strain evidence="5 6">139Z-12</strain>
    </source>
</reference>
<dbReference type="SUPFAM" id="SSF46785">
    <property type="entry name" value="Winged helix' DNA-binding domain"/>
    <property type="match status" value="1"/>
</dbReference>
<evidence type="ECO:0000256" key="2">
    <source>
        <dbReference type="ARBA" id="ARBA00023125"/>
    </source>
</evidence>
<evidence type="ECO:0000259" key="4">
    <source>
        <dbReference type="PROSITE" id="PS50956"/>
    </source>
</evidence>
<dbReference type="AlphaFoldDB" id="A0A2N3L0Y5"/>
<dbReference type="Pfam" id="PF13412">
    <property type="entry name" value="HTH_24"/>
    <property type="match status" value="1"/>
</dbReference>
<keyword evidence="3" id="KW-0804">Transcription</keyword>
<dbReference type="InterPro" id="IPR011008">
    <property type="entry name" value="Dimeric_a/b-barrel"/>
</dbReference>
<keyword evidence="1" id="KW-0805">Transcription regulation</keyword>
<organism evidence="5 6">
    <name type="scientific">Thalassospira lohafexi</name>
    <dbReference type="NCBI Taxonomy" id="744227"/>
    <lineage>
        <taxon>Bacteria</taxon>
        <taxon>Pseudomonadati</taxon>
        <taxon>Pseudomonadota</taxon>
        <taxon>Alphaproteobacteria</taxon>
        <taxon>Rhodospirillales</taxon>
        <taxon>Thalassospiraceae</taxon>
        <taxon>Thalassospira</taxon>
    </lineage>
</organism>
<dbReference type="EMBL" id="NXGX01000012">
    <property type="protein sequence ID" value="PKR56475.1"/>
    <property type="molecule type" value="Genomic_DNA"/>
</dbReference>
<keyword evidence="2" id="KW-0238">DNA-binding</keyword>
<accession>A0A2N3L0Y5</accession>
<dbReference type="PRINTS" id="PR00033">
    <property type="entry name" value="HTHASNC"/>
</dbReference>
<dbReference type="Gene3D" id="3.30.70.920">
    <property type="match status" value="1"/>
</dbReference>
<dbReference type="Gene3D" id="1.10.10.10">
    <property type="entry name" value="Winged helix-like DNA-binding domain superfamily/Winged helix DNA-binding domain"/>
    <property type="match status" value="1"/>
</dbReference>
<dbReference type="PANTHER" id="PTHR30154">
    <property type="entry name" value="LEUCINE-RESPONSIVE REGULATORY PROTEIN"/>
    <property type="match status" value="1"/>
</dbReference>
<dbReference type="PROSITE" id="PS50956">
    <property type="entry name" value="HTH_ASNC_2"/>
    <property type="match status" value="1"/>
</dbReference>
<feature type="domain" description="HTH asnC-type" evidence="4">
    <location>
        <begin position="1"/>
        <end position="62"/>
    </location>
</feature>